<protein>
    <submittedName>
        <fullName evidence="2">Acetyltransferase (GNAT) family protein</fullName>
    </submittedName>
</protein>
<keyword evidence="3" id="KW-1185">Reference proteome</keyword>
<dbReference type="RefSeq" id="WP_072860570.1">
    <property type="nucleotide sequence ID" value="NZ_FQUX01000001.1"/>
</dbReference>
<name>A0A1M4VK78_9FLAO</name>
<dbReference type="Pfam" id="PF00583">
    <property type="entry name" value="Acetyltransf_1"/>
    <property type="match status" value="1"/>
</dbReference>
<dbReference type="EMBL" id="FQUX01000001">
    <property type="protein sequence ID" value="SHE69466.1"/>
    <property type="molecule type" value="Genomic_DNA"/>
</dbReference>
<proteinExistence type="predicted"/>
<organism evidence="2 3">
    <name type="scientific">Arenibacter palladensis</name>
    <dbReference type="NCBI Taxonomy" id="237373"/>
    <lineage>
        <taxon>Bacteria</taxon>
        <taxon>Pseudomonadati</taxon>
        <taxon>Bacteroidota</taxon>
        <taxon>Flavobacteriia</taxon>
        <taxon>Flavobacteriales</taxon>
        <taxon>Flavobacteriaceae</taxon>
        <taxon>Arenibacter</taxon>
    </lineage>
</organism>
<dbReference type="GO" id="GO:0016747">
    <property type="term" value="F:acyltransferase activity, transferring groups other than amino-acyl groups"/>
    <property type="evidence" value="ECO:0007669"/>
    <property type="project" value="InterPro"/>
</dbReference>
<reference evidence="3" key="1">
    <citation type="submission" date="2016-11" db="EMBL/GenBank/DDBJ databases">
        <authorList>
            <person name="Varghese N."/>
            <person name="Submissions S."/>
        </authorList>
    </citation>
    <scope>NUCLEOTIDE SEQUENCE [LARGE SCALE GENOMIC DNA]</scope>
    <source>
        <strain evidence="3">DSM 17539</strain>
    </source>
</reference>
<dbReference type="Gene3D" id="3.40.630.30">
    <property type="match status" value="1"/>
</dbReference>
<feature type="domain" description="N-acetyltransferase" evidence="1">
    <location>
        <begin position="3"/>
        <end position="149"/>
    </location>
</feature>
<dbReference type="PROSITE" id="PS51186">
    <property type="entry name" value="GNAT"/>
    <property type="match status" value="1"/>
</dbReference>
<gene>
    <name evidence="2" type="ORF">SAMN03080594_1011008</name>
</gene>
<accession>A0A1M4VK78</accession>
<dbReference type="SUPFAM" id="SSF55729">
    <property type="entry name" value="Acyl-CoA N-acyltransferases (Nat)"/>
    <property type="match status" value="1"/>
</dbReference>
<dbReference type="InterPro" id="IPR016181">
    <property type="entry name" value="Acyl_CoA_acyltransferase"/>
</dbReference>
<dbReference type="InterPro" id="IPR000182">
    <property type="entry name" value="GNAT_dom"/>
</dbReference>
<evidence type="ECO:0000313" key="2">
    <source>
        <dbReference type="EMBL" id="SHE69466.1"/>
    </source>
</evidence>
<dbReference type="Proteomes" id="UP000184406">
    <property type="component" value="Unassembled WGS sequence"/>
</dbReference>
<dbReference type="CDD" id="cd04301">
    <property type="entry name" value="NAT_SF"/>
    <property type="match status" value="1"/>
</dbReference>
<keyword evidence="2" id="KW-0808">Transferase</keyword>
<evidence type="ECO:0000259" key="1">
    <source>
        <dbReference type="PROSITE" id="PS51186"/>
    </source>
</evidence>
<sequence>MIKKIVPSEISNAEKLHALFQVSYRIEAELLDVTDFPPLHRSISEFQNSTTQFFGLWKEDVLAAAVEIDQLKNSLDICSLVVHPKYFRQGIARKLLLFVEDYDDSETLIVETGWANAPAIALYKKFGFQETGEYIGPGGIKKKCFSKTK</sequence>
<dbReference type="OrthoDB" id="9797456at2"/>
<dbReference type="AlphaFoldDB" id="A0A1M4VK78"/>
<evidence type="ECO:0000313" key="3">
    <source>
        <dbReference type="Proteomes" id="UP000184406"/>
    </source>
</evidence>